<dbReference type="AlphaFoldDB" id="A0A9N9CHH8"/>
<gene>
    <name evidence="1" type="ORF">AGERDE_LOCUS9147</name>
</gene>
<evidence type="ECO:0000313" key="1">
    <source>
        <dbReference type="EMBL" id="CAG8601918.1"/>
    </source>
</evidence>
<comment type="caution">
    <text evidence="1">The sequence shown here is derived from an EMBL/GenBank/DDBJ whole genome shotgun (WGS) entry which is preliminary data.</text>
</comment>
<protein>
    <submittedName>
        <fullName evidence="1">1570_t:CDS:1</fullName>
    </submittedName>
</protein>
<reference evidence="1" key="1">
    <citation type="submission" date="2021-06" db="EMBL/GenBank/DDBJ databases">
        <authorList>
            <person name="Kallberg Y."/>
            <person name="Tangrot J."/>
            <person name="Rosling A."/>
        </authorList>
    </citation>
    <scope>NUCLEOTIDE SEQUENCE</scope>
    <source>
        <strain evidence="1">MT106</strain>
    </source>
</reference>
<proteinExistence type="predicted"/>
<accession>A0A9N9CHH8</accession>
<dbReference type="Proteomes" id="UP000789831">
    <property type="component" value="Unassembled WGS sequence"/>
</dbReference>
<organism evidence="1 2">
    <name type="scientific">Ambispora gerdemannii</name>
    <dbReference type="NCBI Taxonomy" id="144530"/>
    <lineage>
        <taxon>Eukaryota</taxon>
        <taxon>Fungi</taxon>
        <taxon>Fungi incertae sedis</taxon>
        <taxon>Mucoromycota</taxon>
        <taxon>Glomeromycotina</taxon>
        <taxon>Glomeromycetes</taxon>
        <taxon>Archaeosporales</taxon>
        <taxon>Ambisporaceae</taxon>
        <taxon>Ambispora</taxon>
    </lineage>
</organism>
<keyword evidence="2" id="KW-1185">Reference proteome</keyword>
<dbReference type="EMBL" id="CAJVPL010002178">
    <property type="protein sequence ID" value="CAG8601918.1"/>
    <property type="molecule type" value="Genomic_DNA"/>
</dbReference>
<evidence type="ECO:0000313" key="2">
    <source>
        <dbReference type="Proteomes" id="UP000789831"/>
    </source>
</evidence>
<dbReference type="OrthoDB" id="2345504at2759"/>
<sequence length="153" mass="17258">MAAASRQHIYQTIQTSLAHIPNYIGQESPDDYCNKIQQAISFTNTMIADVNNANANTFTDVHKADIYKSKMAGKYVPVPAQHPAGTNIDTSALFRAWFRHKYYELTIGTRQASLTKLTQEKFLPIDTPETYKERIRLLLLQTPNNNADALAIL</sequence>
<name>A0A9N9CHH8_9GLOM</name>